<proteinExistence type="predicted"/>
<dbReference type="AlphaFoldDB" id="M8C1R8"/>
<dbReference type="EnsemblPlants" id="EMT09128">
    <property type="protein sequence ID" value="EMT09128"/>
    <property type="gene ID" value="F775_10911"/>
</dbReference>
<reference evidence="1" key="1">
    <citation type="submission" date="2015-06" db="UniProtKB">
        <authorList>
            <consortium name="EnsemblPlants"/>
        </authorList>
    </citation>
    <scope>IDENTIFICATION</scope>
</reference>
<organism evidence="1">
    <name type="scientific">Aegilops tauschii</name>
    <name type="common">Tausch's goatgrass</name>
    <name type="synonym">Aegilops squarrosa</name>
    <dbReference type="NCBI Taxonomy" id="37682"/>
    <lineage>
        <taxon>Eukaryota</taxon>
        <taxon>Viridiplantae</taxon>
        <taxon>Streptophyta</taxon>
        <taxon>Embryophyta</taxon>
        <taxon>Tracheophyta</taxon>
        <taxon>Spermatophyta</taxon>
        <taxon>Magnoliopsida</taxon>
        <taxon>Liliopsida</taxon>
        <taxon>Poales</taxon>
        <taxon>Poaceae</taxon>
        <taxon>BOP clade</taxon>
        <taxon>Pooideae</taxon>
        <taxon>Triticodae</taxon>
        <taxon>Triticeae</taxon>
        <taxon>Triticinae</taxon>
        <taxon>Aegilops</taxon>
    </lineage>
</organism>
<name>M8C1R8_AEGTA</name>
<protein>
    <submittedName>
        <fullName evidence="1">Uncharacterized protein</fullName>
    </submittedName>
</protein>
<evidence type="ECO:0000313" key="1">
    <source>
        <dbReference type="EnsemblPlants" id="EMT09128"/>
    </source>
</evidence>
<accession>M8C1R8</accession>
<sequence length="160" mass="18139">MAPRRIEETAEPFNPSFPHPPSVAARGIALQSPHGVPTAGLLTVAARDRTRVPVSPVNYESKVWDYKCRLEMLVEKIRDRSGRCKDYWDASIVSVDGDVFLLLNLGGWLLYVDTDGELVDSFHHDGQYLYPWKCRLKQTLVPHTFFVALESYVVNGFPFT</sequence>